<organism evidence="1 2">
    <name type="scientific">Hasllibacter halocynthiae</name>
    <dbReference type="NCBI Taxonomy" id="595589"/>
    <lineage>
        <taxon>Bacteria</taxon>
        <taxon>Pseudomonadati</taxon>
        <taxon>Pseudomonadota</taxon>
        <taxon>Alphaproteobacteria</taxon>
        <taxon>Rhodobacterales</taxon>
        <taxon>Roseobacteraceae</taxon>
        <taxon>Hasllibacter</taxon>
    </lineage>
</organism>
<accession>A0A2T0X3Y3</accession>
<evidence type="ECO:0000313" key="2">
    <source>
        <dbReference type="Proteomes" id="UP000238801"/>
    </source>
</evidence>
<dbReference type="EMBL" id="PVTT01000002">
    <property type="protein sequence ID" value="PRY93651.1"/>
    <property type="molecule type" value="Genomic_DNA"/>
</dbReference>
<dbReference type="AlphaFoldDB" id="A0A2T0X3Y3"/>
<dbReference type="Proteomes" id="UP000238801">
    <property type="component" value="Unassembled WGS sequence"/>
</dbReference>
<sequence length="32" mass="3412">MGLIALIVAWVIIGGVVYDLAADRTRRARGKG</sequence>
<reference evidence="1 2" key="1">
    <citation type="submission" date="2018-03" db="EMBL/GenBank/DDBJ databases">
        <title>Genomic Encyclopedia of Archaeal and Bacterial Type Strains, Phase II (KMG-II): from individual species to whole genera.</title>
        <authorList>
            <person name="Goeker M."/>
        </authorList>
    </citation>
    <scope>NUCLEOTIDE SEQUENCE [LARGE SCALE GENOMIC DNA]</scope>
    <source>
        <strain evidence="1 2">DSM 29318</strain>
    </source>
</reference>
<name>A0A2T0X3Y3_9RHOB</name>
<evidence type="ECO:0000313" key="1">
    <source>
        <dbReference type="EMBL" id="PRY93651.1"/>
    </source>
</evidence>
<keyword evidence="2" id="KW-1185">Reference proteome</keyword>
<protein>
    <submittedName>
        <fullName evidence="1">Uncharacterized protein</fullName>
    </submittedName>
</protein>
<gene>
    <name evidence="1" type="ORF">BCF33_2532</name>
</gene>
<comment type="caution">
    <text evidence="1">The sequence shown here is derived from an EMBL/GenBank/DDBJ whole genome shotgun (WGS) entry which is preliminary data.</text>
</comment>
<proteinExistence type="predicted"/>